<gene>
    <name evidence="2" type="ORF">ABR189_14920</name>
</gene>
<name>A0ABV2T962_9BACT</name>
<dbReference type="EMBL" id="JBEXAC010000002">
    <property type="protein sequence ID" value="MET6998674.1"/>
    <property type="molecule type" value="Genomic_DNA"/>
</dbReference>
<accession>A0ABV2T962</accession>
<evidence type="ECO:0000256" key="1">
    <source>
        <dbReference type="SAM" id="SignalP"/>
    </source>
</evidence>
<dbReference type="Proteomes" id="UP001549749">
    <property type="component" value="Unassembled WGS sequence"/>
</dbReference>
<evidence type="ECO:0000313" key="3">
    <source>
        <dbReference type="Proteomes" id="UP001549749"/>
    </source>
</evidence>
<protein>
    <submittedName>
        <fullName evidence="2">Conjugal transfer protein TraI</fullName>
    </submittedName>
</protein>
<proteinExistence type="predicted"/>
<evidence type="ECO:0000313" key="2">
    <source>
        <dbReference type="EMBL" id="MET6998674.1"/>
    </source>
</evidence>
<feature type="signal peptide" evidence="1">
    <location>
        <begin position="1"/>
        <end position="25"/>
    </location>
</feature>
<keyword evidence="3" id="KW-1185">Reference proteome</keyword>
<comment type="caution">
    <text evidence="2">The sequence shown here is derived from an EMBL/GenBank/DDBJ whole genome shotgun (WGS) entry which is preliminary data.</text>
</comment>
<reference evidence="2 3" key="1">
    <citation type="submission" date="2024-06" db="EMBL/GenBank/DDBJ databases">
        <title>Chitinophaga defluvii sp. nov., isolated from municipal sewage.</title>
        <authorList>
            <person name="Zhang L."/>
        </authorList>
    </citation>
    <scope>NUCLEOTIDE SEQUENCE [LARGE SCALE GENOMIC DNA]</scope>
    <source>
        <strain evidence="2 3">H8</strain>
    </source>
</reference>
<organism evidence="2 3">
    <name type="scientific">Chitinophaga defluvii</name>
    <dbReference type="NCBI Taxonomy" id="3163343"/>
    <lineage>
        <taxon>Bacteria</taxon>
        <taxon>Pseudomonadati</taxon>
        <taxon>Bacteroidota</taxon>
        <taxon>Chitinophagia</taxon>
        <taxon>Chitinophagales</taxon>
        <taxon>Chitinophagaceae</taxon>
        <taxon>Chitinophaga</taxon>
    </lineage>
</organism>
<dbReference type="RefSeq" id="WP_354661317.1">
    <property type="nucleotide sequence ID" value="NZ_JBEXAC010000002.1"/>
</dbReference>
<feature type="chain" id="PRO_5046554165" evidence="1">
    <location>
        <begin position="26"/>
        <end position="224"/>
    </location>
</feature>
<sequence>MKKIWIITLLATTLMVVAPTQQSHAIVWTVVKAAAKKVIKAIDLQIQRLQNKTVWLQNAQKTLENTLSKLKLDEISDWTEKQKEQYRKYYEELAKVKSIISYYQRIRDITQKQVRLVDEYKRAWNLIRQDKHFTADEIEYMAFVYSGILEESIKSIDQIALIVKSFTTTMSDAKRLELINQAADQVDIHYTDLVQFNRQNMLLSLSRAKTAHEVEVVKRLYGLD</sequence>
<keyword evidence="1" id="KW-0732">Signal</keyword>